<dbReference type="PANTHER" id="PTHR43467:SF2">
    <property type="entry name" value="COBALT-PRECORRIN-2 C(20)-METHYLTRANSFERASE"/>
    <property type="match status" value="1"/>
</dbReference>
<dbReference type="InterPro" id="IPR012382">
    <property type="entry name" value="CobI/CbiL"/>
</dbReference>
<evidence type="ECO:0000256" key="5">
    <source>
        <dbReference type="ARBA" id="ARBA00022679"/>
    </source>
</evidence>
<keyword evidence="10" id="KW-1185">Reference proteome</keyword>
<dbReference type="Gene3D" id="3.40.1010.10">
    <property type="entry name" value="Cobalt-precorrin-4 Transmethylase, Domain 1"/>
    <property type="match status" value="1"/>
</dbReference>
<dbReference type="NCBIfam" id="NF004647">
    <property type="entry name" value="PRK05990.1"/>
    <property type="match status" value="1"/>
</dbReference>
<dbReference type="OrthoDB" id="9804789at2"/>
<evidence type="ECO:0000256" key="7">
    <source>
        <dbReference type="PIRNR" id="PIRNR036427"/>
    </source>
</evidence>
<dbReference type="PATRIC" id="fig|106634.4.peg.967"/>
<keyword evidence="6" id="KW-0949">S-adenosyl-L-methionine</keyword>
<dbReference type="InterPro" id="IPR006364">
    <property type="entry name" value="CobI/CbiL/CobIJ_dom"/>
</dbReference>
<dbReference type="GO" id="GO:0009236">
    <property type="term" value="P:cobalamin biosynthetic process"/>
    <property type="evidence" value="ECO:0007669"/>
    <property type="project" value="UniProtKB-UniRule"/>
</dbReference>
<dbReference type="PIRSF" id="PIRSF036427">
    <property type="entry name" value="Precrrn-2_mtase"/>
    <property type="match status" value="1"/>
</dbReference>
<dbReference type="GO" id="GO:0032259">
    <property type="term" value="P:methylation"/>
    <property type="evidence" value="ECO:0007669"/>
    <property type="project" value="UniProtKB-KW"/>
</dbReference>
<evidence type="ECO:0000256" key="3">
    <source>
        <dbReference type="ARBA" id="ARBA00022573"/>
    </source>
</evidence>
<organism evidence="9 10">
    <name type="scientific">Thioalkalivibrio versutus</name>
    <dbReference type="NCBI Taxonomy" id="106634"/>
    <lineage>
        <taxon>Bacteria</taxon>
        <taxon>Pseudomonadati</taxon>
        <taxon>Pseudomonadota</taxon>
        <taxon>Gammaproteobacteria</taxon>
        <taxon>Chromatiales</taxon>
        <taxon>Ectothiorhodospiraceae</taxon>
        <taxon>Thioalkalivibrio</taxon>
    </lineage>
</organism>
<dbReference type="STRING" id="106634.TVD_04735"/>
<dbReference type="NCBIfam" id="TIGR01467">
    <property type="entry name" value="cobI_cbiL"/>
    <property type="match status" value="1"/>
</dbReference>
<dbReference type="KEGG" id="tvr:TVD_04735"/>
<dbReference type="CDD" id="cd11645">
    <property type="entry name" value="Precorrin_2_C20_MT"/>
    <property type="match status" value="1"/>
</dbReference>
<dbReference type="InterPro" id="IPR000878">
    <property type="entry name" value="4pyrrol_Mease"/>
</dbReference>
<dbReference type="EC" id="2.1.1.130" evidence="9"/>
<comment type="pathway">
    <text evidence="1">Cofactor biosynthesis; adenosylcobalamin biosynthesis.</text>
</comment>
<feature type="domain" description="Tetrapyrrole methylase" evidence="8">
    <location>
        <begin position="16"/>
        <end position="227"/>
    </location>
</feature>
<sequence>MTTSPNLQDSSDAGCLYGVGTGPGDPELLTLKAARLIAESPVVAYFCRRGGRGQARAIVDAHLGAGQREMPLEYPVTNEIPHGSDEYRSRIEQFFDAAAEQLAAELGAGRSVVVLNEGDPFFYGSFMHVYLRLKERFPTRIVPGVTSMMASAAQLPTPLTMRDDLLTVIPGTMPIDDLRQALQGTDAAVIMKVGTHRDAVVGVLRELGLDERAWYVERASTPEERVLPLAAIPEQVPYFSMIVIPGRGVRR</sequence>
<evidence type="ECO:0000256" key="2">
    <source>
        <dbReference type="ARBA" id="ARBA00005879"/>
    </source>
</evidence>
<dbReference type="Gene3D" id="3.30.950.10">
    <property type="entry name" value="Methyltransferase, Cobalt-precorrin-4 Transmethylase, Domain 2"/>
    <property type="match status" value="1"/>
</dbReference>
<evidence type="ECO:0000256" key="1">
    <source>
        <dbReference type="ARBA" id="ARBA00004953"/>
    </source>
</evidence>
<evidence type="ECO:0000256" key="4">
    <source>
        <dbReference type="ARBA" id="ARBA00022603"/>
    </source>
</evidence>
<comment type="similarity">
    <text evidence="2 7">Belongs to the precorrin methyltransferase family.</text>
</comment>
<dbReference type="AlphaFoldDB" id="A0A0G3G0L0"/>
<gene>
    <name evidence="9" type="ORF">TVD_04735</name>
</gene>
<keyword evidence="4 9" id="KW-0489">Methyltransferase</keyword>
<accession>A0A0G3G0L0</accession>
<name>A0A0G3G0L0_9GAMM</name>
<dbReference type="Pfam" id="PF00590">
    <property type="entry name" value="TP_methylase"/>
    <property type="match status" value="1"/>
</dbReference>
<dbReference type="GO" id="GO:0030788">
    <property type="term" value="F:precorrin-2 C20-methyltransferase activity"/>
    <property type="evidence" value="ECO:0007669"/>
    <property type="project" value="UniProtKB-EC"/>
</dbReference>
<dbReference type="PROSITE" id="PS00839">
    <property type="entry name" value="SUMT_1"/>
    <property type="match status" value="1"/>
</dbReference>
<evidence type="ECO:0000313" key="10">
    <source>
        <dbReference type="Proteomes" id="UP000064201"/>
    </source>
</evidence>
<dbReference type="InterPro" id="IPR003043">
    <property type="entry name" value="Uropor_MeTrfase_CS"/>
</dbReference>
<protein>
    <submittedName>
        <fullName evidence="9">Precorrin-2 C20-methyltransferase</fullName>
        <ecNumber evidence="9">2.1.1.130</ecNumber>
    </submittedName>
</protein>
<dbReference type="PANTHER" id="PTHR43467">
    <property type="entry name" value="COBALT-PRECORRIN-2 C(20)-METHYLTRANSFERASE"/>
    <property type="match status" value="1"/>
</dbReference>
<dbReference type="InterPro" id="IPR014776">
    <property type="entry name" value="4pyrrole_Mease_sub2"/>
</dbReference>
<dbReference type="UniPathway" id="UPA00148"/>
<proteinExistence type="inferred from homology"/>
<evidence type="ECO:0000259" key="8">
    <source>
        <dbReference type="Pfam" id="PF00590"/>
    </source>
</evidence>
<dbReference type="InterPro" id="IPR035996">
    <property type="entry name" value="4pyrrol_Methylase_sf"/>
</dbReference>
<evidence type="ECO:0000313" key="9">
    <source>
        <dbReference type="EMBL" id="AKJ94720.1"/>
    </source>
</evidence>
<dbReference type="Proteomes" id="UP000064201">
    <property type="component" value="Chromosome"/>
</dbReference>
<dbReference type="RefSeq" id="WP_019563154.1">
    <property type="nucleotide sequence ID" value="NZ_CP011367.1"/>
</dbReference>
<dbReference type="InterPro" id="IPR014777">
    <property type="entry name" value="4pyrrole_Mease_sub1"/>
</dbReference>
<reference evidence="9 10" key="1">
    <citation type="submission" date="2015-04" db="EMBL/GenBank/DDBJ databases">
        <title>Complete Sequence for the Genome of the Thioalkalivibrio versutus D301.</title>
        <authorList>
            <person name="Mu T."/>
            <person name="Zhou J."/>
            <person name="Xu X."/>
        </authorList>
    </citation>
    <scope>NUCLEOTIDE SEQUENCE [LARGE SCALE GENOMIC DNA]</scope>
    <source>
        <strain evidence="9 10">D301</strain>
    </source>
</reference>
<evidence type="ECO:0000256" key="6">
    <source>
        <dbReference type="ARBA" id="ARBA00022691"/>
    </source>
</evidence>
<dbReference type="SUPFAM" id="SSF53790">
    <property type="entry name" value="Tetrapyrrole methylase"/>
    <property type="match status" value="1"/>
</dbReference>
<keyword evidence="5 9" id="KW-0808">Transferase</keyword>
<keyword evidence="3" id="KW-0169">Cobalamin biosynthesis</keyword>
<dbReference type="EMBL" id="CP011367">
    <property type="protein sequence ID" value="AKJ94720.1"/>
    <property type="molecule type" value="Genomic_DNA"/>
</dbReference>